<dbReference type="EMBL" id="JWZT01001009">
    <property type="protein sequence ID" value="KII73086.1"/>
    <property type="molecule type" value="Genomic_DNA"/>
</dbReference>
<keyword evidence="2" id="KW-1185">Reference proteome</keyword>
<sequence>MKNYLKKFSVDILELARFLESKNIMKPDVLGNSTTFCTILAPQLTKNVGTLVTEDIYLLVKYQIRDREHAKFFKSLVNYEKLTLISSNDGIQPRRGHNCN</sequence>
<reference evidence="1 2" key="1">
    <citation type="journal article" date="2014" name="Genome Biol. Evol.">
        <title>The genome of the myxosporean Thelohanellus kitauei shows adaptations to nutrient acquisition within its fish host.</title>
        <authorList>
            <person name="Yang Y."/>
            <person name="Xiong J."/>
            <person name="Zhou Z."/>
            <person name="Huo F."/>
            <person name="Miao W."/>
            <person name="Ran C."/>
            <person name="Liu Y."/>
            <person name="Zhang J."/>
            <person name="Feng J."/>
            <person name="Wang M."/>
            <person name="Wang M."/>
            <person name="Wang L."/>
            <person name="Yao B."/>
        </authorList>
    </citation>
    <scope>NUCLEOTIDE SEQUENCE [LARGE SCALE GENOMIC DNA]</scope>
    <source>
        <strain evidence="1">Wuqing</strain>
    </source>
</reference>
<evidence type="ECO:0000313" key="2">
    <source>
        <dbReference type="Proteomes" id="UP000031668"/>
    </source>
</evidence>
<dbReference type="AlphaFoldDB" id="A0A0C2N0G5"/>
<evidence type="ECO:0000313" key="1">
    <source>
        <dbReference type="EMBL" id="KII73086.1"/>
    </source>
</evidence>
<organism evidence="1 2">
    <name type="scientific">Thelohanellus kitauei</name>
    <name type="common">Myxosporean</name>
    <dbReference type="NCBI Taxonomy" id="669202"/>
    <lineage>
        <taxon>Eukaryota</taxon>
        <taxon>Metazoa</taxon>
        <taxon>Cnidaria</taxon>
        <taxon>Myxozoa</taxon>
        <taxon>Myxosporea</taxon>
        <taxon>Bivalvulida</taxon>
        <taxon>Platysporina</taxon>
        <taxon>Myxobolidae</taxon>
        <taxon>Thelohanellus</taxon>
    </lineage>
</organism>
<protein>
    <submittedName>
        <fullName evidence="1">Uncharacterized protein</fullName>
    </submittedName>
</protein>
<accession>A0A0C2N0G5</accession>
<name>A0A0C2N0G5_THEKT</name>
<dbReference type="Proteomes" id="UP000031668">
    <property type="component" value="Unassembled WGS sequence"/>
</dbReference>
<proteinExistence type="predicted"/>
<gene>
    <name evidence="1" type="ORF">RF11_01261</name>
</gene>
<comment type="caution">
    <text evidence="1">The sequence shown here is derived from an EMBL/GenBank/DDBJ whole genome shotgun (WGS) entry which is preliminary data.</text>
</comment>